<organism evidence="2 3">
    <name type="scientific">Vibrio viridaestus</name>
    <dbReference type="NCBI Taxonomy" id="2487322"/>
    <lineage>
        <taxon>Bacteria</taxon>
        <taxon>Pseudomonadati</taxon>
        <taxon>Pseudomonadota</taxon>
        <taxon>Gammaproteobacteria</taxon>
        <taxon>Vibrionales</taxon>
        <taxon>Vibrionaceae</taxon>
        <taxon>Vibrio</taxon>
    </lineage>
</organism>
<reference evidence="2 3" key="1">
    <citation type="submission" date="2018-11" db="EMBL/GenBank/DDBJ databases">
        <title>Vibrio LJC006 sp. nov., isolated from seawater during the bloom of the enteromorpha.</title>
        <authorList>
            <person name="Liang J."/>
        </authorList>
    </citation>
    <scope>NUCLEOTIDE SEQUENCE [LARGE SCALE GENOMIC DNA]</scope>
    <source>
        <strain evidence="2 3">LJC006</strain>
    </source>
</reference>
<name>A0A3N9U2C0_9VIBR</name>
<dbReference type="InterPro" id="IPR016181">
    <property type="entry name" value="Acyl_CoA_acyltransferase"/>
</dbReference>
<dbReference type="OrthoDB" id="5637518at2"/>
<feature type="domain" description="N-acetyltransferase" evidence="1">
    <location>
        <begin position="4"/>
        <end position="157"/>
    </location>
</feature>
<dbReference type="EMBL" id="RJVQ01000003">
    <property type="protein sequence ID" value="RQW63652.1"/>
    <property type="molecule type" value="Genomic_DNA"/>
</dbReference>
<dbReference type="InterPro" id="IPR050276">
    <property type="entry name" value="MshD_Acetyltransferase"/>
</dbReference>
<dbReference type="RefSeq" id="WP_124937114.1">
    <property type="nucleotide sequence ID" value="NZ_RJVQ01000003.1"/>
</dbReference>
<evidence type="ECO:0000313" key="3">
    <source>
        <dbReference type="Proteomes" id="UP000281112"/>
    </source>
</evidence>
<comment type="caution">
    <text evidence="2">The sequence shown here is derived from an EMBL/GenBank/DDBJ whole genome shotgun (WGS) entry which is preliminary data.</text>
</comment>
<dbReference type="AlphaFoldDB" id="A0A3N9U2C0"/>
<sequence length="157" mass="18151">MEALILTLATARDVKALKRLMYQLHDEHHQAEPDFFKTADEICSEKDIKQYIEQPDGLVYCAIIDGEIVGFVTAHFSEWSSTVSKPIFMGSIDELYVLPKYRSQGIGKKLLTRIEKELKDYGVKQIFVEVWAFNKTAVEVYESIGFSHHIHWLRKSL</sequence>
<dbReference type="PANTHER" id="PTHR43617">
    <property type="entry name" value="L-AMINO ACID N-ACETYLTRANSFERASE"/>
    <property type="match status" value="1"/>
</dbReference>
<dbReference type="CDD" id="cd04301">
    <property type="entry name" value="NAT_SF"/>
    <property type="match status" value="1"/>
</dbReference>
<proteinExistence type="predicted"/>
<dbReference type="Proteomes" id="UP000281112">
    <property type="component" value="Unassembled WGS sequence"/>
</dbReference>
<dbReference type="GO" id="GO:0016747">
    <property type="term" value="F:acyltransferase activity, transferring groups other than amino-acyl groups"/>
    <property type="evidence" value="ECO:0007669"/>
    <property type="project" value="InterPro"/>
</dbReference>
<dbReference type="PROSITE" id="PS51186">
    <property type="entry name" value="GNAT"/>
    <property type="match status" value="1"/>
</dbReference>
<evidence type="ECO:0000313" key="2">
    <source>
        <dbReference type="EMBL" id="RQW63652.1"/>
    </source>
</evidence>
<dbReference type="InterPro" id="IPR000182">
    <property type="entry name" value="GNAT_dom"/>
</dbReference>
<keyword evidence="3" id="KW-1185">Reference proteome</keyword>
<accession>A0A3N9U2C0</accession>
<evidence type="ECO:0000259" key="1">
    <source>
        <dbReference type="PROSITE" id="PS51186"/>
    </source>
</evidence>
<dbReference type="Pfam" id="PF00583">
    <property type="entry name" value="Acetyltransf_1"/>
    <property type="match status" value="1"/>
</dbReference>
<dbReference type="SUPFAM" id="SSF55729">
    <property type="entry name" value="Acyl-CoA N-acyltransferases (Nat)"/>
    <property type="match status" value="1"/>
</dbReference>
<gene>
    <name evidence="2" type="ORF">EES38_10440</name>
</gene>
<protein>
    <submittedName>
        <fullName evidence="2">GNAT family N-acetyltransferase</fullName>
    </submittedName>
</protein>
<keyword evidence="2" id="KW-0808">Transferase</keyword>
<dbReference type="Gene3D" id="3.40.630.30">
    <property type="match status" value="1"/>
</dbReference>